<feature type="domain" description="Outer membrane protein beta-barrel" evidence="3">
    <location>
        <begin position="13"/>
        <end position="197"/>
    </location>
</feature>
<reference evidence="4" key="1">
    <citation type="submission" date="2022-10" db="EMBL/GenBank/DDBJ databases">
        <title>Chitinophaga sp. nov., isolated from soil.</title>
        <authorList>
            <person name="Jeon C.O."/>
        </authorList>
    </citation>
    <scope>NUCLEOTIDE SEQUENCE</scope>
    <source>
        <strain evidence="4">R8</strain>
    </source>
</reference>
<evidence type="ECO:0000256" key="2">
    <source>
        <dbReference type="SAM" id="SignalP"/>
    </source>
</evidence>
<sequence length="212" mass="22859">MKKVTIKMMMAGAFLLGMTQIANAQTKKTNFLSGDANFNSTKVDGSDAKDNSFGVGVQYGHFIKDNLALGLELGYAGGTVTESIGGVAGETKTSLFRVAPFARIEKQLWQTKFSVYSDLGIAASFGSDKFEAAAGGAEAETKVMGLGAFYRPGILFHLKDNIALLANFGELVSYQYTQEKVEGIDDKTSTQAFGINANKILDQFRFGIQLKF</sequence>
<dbReference type="Proteomes" id="UP001162741">
    <property type="component" value="Chromosome"/>
</dbReference>
<protein>
    <submittedName>
        <fullName evidence="4">Porin family protein</fullName>
    </submittedName>
</protein>
<keyword evidence="5" id="KW-1185">Reference proteome</keyword>
<evidence type="ECO:0000313" key="4">
    <source>
        <dbReference type="EMBL" id="UYQ95084.1"/>
    </source>
</evidence>
<gene>
    <name evidence="4" type="ORF">MKQ68_08245</name>
</gene>
<accession>A0ABY6J9V1</accession>
<proteinExistence type="predicted"/>
<feature type="signal peptide" evidence="2">
    <location>
        <begin position="1"/>
        <end position="24"/>
    </location>
</feature>
<name>A0ABY6J9V1_9BACT</name>
<dbReference type="EMBL" id="CP107006">
    <property type="protein sequence ID" value="UYQ95084.1"/>
    <property type="molecule type" value="Genomic_DNA"/>
</dbReference>
<dbReference type="InterPro" id="IPR011250">
    <property type="entry name" value="OMP/PagP_B-barrel"/>
</dbReference>
<keyword evidence="1 2" id="KW-0732">Signal</keyword>
<dbReference type="RefSeq" id="WP_264282881.1">
    <property type="nucleotide sequence ID" value="NZ_CP107006.1"/>
</dbReference>
<feature type="chain" id="PRO_5045975814" evidence="2">
    <location>
        <begin position="25"/>
        <end position="212"/>
    </location>
</feature>
<dbReference type="InterPro" id="IPR027385">
    <property type="entry name" value="Beta-barrel_OMP"/>
</dbReference>
<evidence type="ECO:0000259" key="3">
    <source>
        <dbReference type="Pfam" id="PF13505"/>
    </source>
</evidence>
<organism evidence="4 5">
    <name type="scientific">Chitinophaga horti</name>
    <dbReference type="NCBI Taxonomy" id="2920382"/>
    <lineage>
        <taxon>Bacteria</taxon>
        <taxon>Pseudomonadati</taxon>
        <taxon>Bacteroidota</taxon>
        <taxon>Chitinophagia</taxon>
        <taxon>Chitinophagales</taxon>
        <taxon>Chitinophagaceae</taxon>
        <taxon>Chitinophaga</taxon>
    </lineage>
</organism>
<evidence type="ECO:0000313" key="5">
    <source>
        <dbReference type="Proteomes" id="UP001162741"/>
    </source>
</evidence>
<evidence type="ECO:0000256" key="1">
    <source>
        <dbReference type="ARBA" id="ARBA00022729"/>
    </source>
</evidence>
<dbReference type="Pfam" id="PF13505">
    <property type="entry name" value="OMP_b-brl"/>
    <property type="match status" value="1"/>
</dbReference>
<dbReference type="SUPFAM" id="SSF56925">
    <property type="entry name" value="OMPA-like"/>
    <property type="match status" value="1"/>
</dbReference>
<dbReference type="Gene3D" id="2.40.160.20">
    <property type="match status" value="1"/>
</dbReference>